<dbReference type="RefSeq" id="WP_149689854.1">
    <property type="nucleotide sequence ID" value="NZ_SDPQ02000003.1"/>
</dbReference>
<accession>A0A5M4F9U7</accession>
<evidence type="ECO:0000256" key="4">
    <source>
        <dbReference type="ARBA" id="ARBA00023088"/>
    </source>
</evidence>
<feature type="signal peptide" evidence="6">
    <location>
        <begin position="1"/>
        <end position="26"/>
    </location>
</feature>
<dbReference type="NCBIfam" id="TIGR01167">
    <property type="entry name" value="LPXTG_anchor"/>
    <property type="match status" value="1"/>
</dbReference>
<feature type="transmembrane region" description="Helical" evidence="5">
    <location>
        <begin position="173"/>
        <end position="193"/>
    </location>
</feature>
<keyword evidence="9" id="KW-1185">Reference proteome</keyword>
<proteinExistence type="predicted"/>
<name>A0A5M4F9U7_9ACTN</name>
<keyword evidence="5" id="KW-1133">Transmembrane helix</keyword>
<keyword evidence="1" id="KW-0134">Cell wall</keyword>
<evidence type="ECO:0000313" key="8">
    <source>
        <dbReference type="EMBL" id="KAA1395186.1"/>
    </source>
</evidence>
<sequence>MIKLRLVAAAAIAAAATLLSSGAAQAYPDIPNVTLTISDATIVGGNTFNYKASADVECEWTVTYSEAVNGSATQTGNGKSLSGSYDTKVVESTFKSPIKATCKYDDNVPAVSAKIQTSNEVSPAFFSTSDAAKVLPAAIQTADASATITLLPKKGVDDNNSGSDLPDTGGSNLWILVLGGALVVAGGGVTYAARRRHTH</sequence>
<evidence type="ECO:0000256" key="2">
    <source>
        <dbReference type="ARBA" id="ARBA00022525"/>
    </source>
</evidence>
<protein>
    <submittedName>
        <fullName evidence="8">LPXTG cell wall anchor domain-containing protein</fullName>
    </submittedName>
</protein>
<feature type="chain" id="PRO_5024271612" evidence="6">
    <location>
        <begin position="27"/>
        <end position="199"/>
    </location>
</feature>
<comment type="caution">
    <text evidence="8">The sequence shown here is derived from an EMBL/GenBank/DDBJ whole genome shotgun (WGS) entry which is preliminary data.</text>
</comment>
<gene>
    <name evidence="8" type="ORF">ESP70_013505</name>
</gene>
<evidence type="ECO:0000256" key="6">
    <source>
        <dbReference type="SAM" id="SignalP"/>
    </source>
</evidence>
<keyword evidence="2" id="KW-0964">Secreted</keyword>
<keyword evidence="5" id="KW-0812">Transmembrane</keyword>
<dbReference type="Proteomes" id="UP000380867">
    <property type="component" value="Unassembled WGS sequence"/>
</dbReference>
<keyword evidence="4" id="KW-0572">Peptidoglycan-anchor</keyword>
<keyword evidence="3 6" id="KW-0732">Signal</keyword>
<dbReference type="EMBL" id="SDPQ02000003">
    <property type="protein sequence ID" value="KAA1395186.1"/>
    <property type="molecule type" value="Genomic_DNA"/>
</dbReference>
<evidence type="ECO:0000256" key="3">
    <source>
        <dbReference type="ARBA" id="ARBA00022729"/>
    </source>
</evidence>
<dbReference type="OrthoDB" id="3747022at2"/>
<evidence type="ECO:0000256" key="1">
    <source>
        <dbReference type="ARBA" id="ARBA00022512"/>
    </source>
</evidence>
<dbReference type="AlphaFoldDB" id="A0A5M4F9U7"/>
<evidence type="ECO:0000256" key="5">
    <source>
        <dbReference type="SAM" id="Phobius"/>
    </source>
</evidence>
<feature type="domain" description="Gram-positive cocci surface proteins LPxTG" evidence="7">
    <location>
        <begin position="158"/>
        <end position="196"/>
    </location>
</feature>
<evidence type="ECO:0000313" key="9">
    <source>
        <dbReference type="Proteomes" id="UP000380867"/>
    </source>
</evidence>
<organism evidence="8 9">
    <name type="scientific">Aeromicrobium ginsengisoli</name>
    <dbReference type="NCBI Taxonomy" id="363867"/>
    <lineage>
        <taxon>Bacteria</taxon>
        <taxon>Bacillati</taxon>
        <taxon>Actinomycetota</taxon>
        <taxon>Actinomycetes</taxon>
        <taxon>Propionibacteriales</taxon>
        <taxon>Nocardioidaceae</taxon>
        <taxon>Aeromicrobium</taxon>
    </lineage>
</organism>
<reference evidence="8" key="1">
    <citation type="submission" date="2019-09" db="EMBL/GenBank/DDBJ databases">
        <authorList>
            <person name="Li J."/>
        </authorList>
    </citation>
    <scope>NUCLEOTIDE SEQUENCE [LARGE SCALE GENOMIC DNA]</scope>
    <source>
        <strain evidence="8">JCM 14732</strain>
    </source>
</reference>
<dbReference type="InterPro" id="IPR019931">
    <property type="entry name" value="LPXTG_anchor"/>
</dbReference>
<keyword evidence="5" id="KW-0472">Membrane</keyword>
<evidence type="ECO:0000259" key="7">
    <source>
        <dbReference type="Pfam" id="PF00746"/>
    </source>
</evidence>
<dbReference type="Pfam" id="PF00746">
    <property type="entry name" value="Gram_pos_anchor"/>
    <property type="match status" value="1"/>
</dbReference>